<comment type="similarity">
    <text evidence="3">Belongs to the paxB family.</text>
</comment>
<keyword evidence="5 7" id="KW-1133">Transmembrane helix</keyword>
<evidence type="ECO:0000256" key="5">
    <source>
        <dbReference type="ARBA" id="ARBA00022989"/>
    </source>
</evidence>
<evidence type="ECO:0000256" key="1">
    <source>
        <dbReference type="ARBA" id="ARBA00004141"/>
    </source>
</evidence>
<reference evidence="8" key="3">
    <citation type="submission" date="2011-03" db="EMBL/GenBank/DDBJ databases">
        <title>Annotation of Magnaporthe poae ATCC 64411.</title>
        <authorList>
            <person name="Ma L.-J."/>
            <person name="Dead R."/>
            <person name="Young S.K."/>
            <person name="Zeng Q."/>
            <person name="Gargeya S."/>
            <person name="Fitzgerald M."/>
            <person name="Haas B."/>
            <person name="Abouelleil A."/>
            <person name="Alvarado L."/>
            <person name="Arachchi H.M."/>
            <person name="Berlin A."/>
            <person name="Brown A."/>
            <person name="Chapman S.B."/>
            <person name="Chen Z."/>
            <person name="Dunbar C."/>
            <person name="Freedman E."/>
            <person name="Gearin G."/>
            <person name="Gellesch M."/>
            <person name="Goldberg J."/>
            <person name="Griggs A."/>
            <person name="Gujja S."/>
            <person name="Heiman D."/>
            <person name="Howarth C."/>
            <person name="Larson L."/>
            <person name="Lui A."/>
            <person name="MacDonald P.J.P."/>
            <person name="Mehta T."/>
            <person name="Montmayeur A."/>
            <person name="Murphy C."/>
            <person name="Neiman D."/>
            <person name="Pearson M."/>
            <person name="Priest M."/>
            <person name="Roberts A."/>
            <person name="Saif S."/>
            <person name="Shea T."/>
            <person name="Shenoy N."/>
            <person name="Sisk P."/>
            <person name="Stolte C."/>
            <person name="Sykes S."/>
            <person name="Yandava C."/>
            <person name="Wortman J."/>
            <person name="Nusbaum C."/>
            <person name="Birren B."/>
        </authorList>
    </citation>
    <scope>NUCLEOTIDE SEQUENCE</scope>
    <source>
        <strain evidence="8">ATCC 64411</strain>
    </source>
</reference>
<dbReference type="PANTHER" id="PTHR42038">
    <property type="match status" value="1"/>
</dbReference>
<gene>
    <name evidence="8" type="ORF">MAPG_11596</name>
</gene>
<dbReference type="AlphaFoldDB" id="A0A0C4EFP1"/>
<dbReference type="GO" id="GO:0016020">
    <property type="term" value="C:membrane"/>
    <property type="evidence" value="ECO:0007669"/>
    <property type="project" value="UniProtKB-SubCell"/>
</dbReference>
<dbReference type="EMBL" id="GL876983">
    <property type="protein sequence ID" value="KLU92652.1"/>
    <property type="molecule type" value="Genomic_DNA"/>
</dbReference>
<proteinExistence type="inferred from homology"/>
<feature type="transmembrane region" description="Helical" evidence="7">
    <location>
        <begin position="227"/>
        <end position="247"/>
    </location>
</feature>
<evidence type="ECO:0000256" key="3">
    <source>
        <dbReference type="ARBA" id="ARBA00006757"/>
    </source>
</evidence>
<evidence type="ECO:0000256" key="7">
    <source>
        <dbReference type="SAM" id="Phobius"/>
    </source>
</evidence>
<dbReference type="Proteomes" id="UP000011715">
    <property type="component" value="Unassembled WGS sequence"/>
</dbReference>
<name>A0A0C4EFP1_MAGP6</name>
<dbReference type="GO" id="GO:0016829">
    <property type="term" value="F:lyase activity"/>
    <property type="evidence" value="ECO:0007669"/>
    <property type="project" value="InterPro"/>
</dbReference>
<evidence type="ECO:0000313" key="9">
    <source>
        <dbReference type="EnsemblFungi" id="MAPG_11596T0"/>
    </source>
</evidence>
<dbReference type="eggNOG" id="ENOG502R1Y8">
    <property type="taxonomic scope" value="Eukaryota"/>
</dbReference>
<evidence type="ECO:0000313" key="10">
    <source>
        <dbReference type="Proteomes" id="UP000011715"/>
    </source>
</evidence>
<dbReference type="PANTHER" id="PTHR42038:SF2">
    <property type="entry name" value="TERPENE CYCLASE AUSL"/>
    <property type="match status" value="1"/>
</dbReference>
<feature type="transmembrane region" description="Helical" evidence="7">
    <location>
        <begin position="194"/>
        <end position="215"/>
    </location>
</feature>
<dbReference type="Pfam" id="PF25129">
    <property type="entry name" value="Pyr4-TMTC"/>
    <property type="match status" value="1"/>
</dbReference>
<dbReference type="OMA" id="LWWYWPE"/>
<keyword evidence="6 7" id="KW-0472">Membrane</keyword>
<reference evidence="10" key="2">
    <citation type="submission" date="2010-05" db="EMBL/GenBank/DDBJ databases">
        <title>The genome sequence of Magnaporthe poae strain ATCC 64411.</title>
        <authorList>
            <person name="Ma L.-J."/>
            <person name="Dead R."/>
            <person name="Young S."/>
            <person name="Zeng Q."/>
            <person name="Koehrsen M."/>
            <person name="Alvarado L."/>
            <person name="Berlin A."/>
            <person name="Chapman S.B."/>
            <person name="Chen Z."/>
            <person name="Freedman E."/>
            <person name="Gellesch M."/>
            <person name="Goldberg J."/>
            <person name="Griggs A."/>
            <person name="Gujja S."/>
            <person name="Heilman E.R."/>
            <person name="Heiman D."/>
            <person name="Hepburn T."/>
            <person name="Howarth C."/>
            <person name="Jen D."/>
            <person name="Larson L."/>
            <person name="Mehta T."/>
            <person name="Neiman D."/>
            <person name="Pearson M."/>
            <person name="Roberts A."/>
            <person name="Saif S."/>
            <person name="Shea T."/>
            <person name="Shenoy N."/>
            <person name="Sisk P."/>
            <person name="Stolte C."/>
            <person name="Sykes S."/>
            <person name="Walk T."/>
            <person name="White J."/>
            <person name="Yandava C."/>
            <person name="Haas B."/>
            <person name="Nusbaum C."/>
            <person name="Birren B."/>
        </authorList>
    </citation>
    <scope>NUCLEOTIDE SEQUENCE [LARGE SCALE GENOMIC DNA]</scope>
    <source>
        <strain evidence="10">ATCC 64411 / 73-15</strain>
    </source>
</reference>
<feature type="transmembrane region" description="Helical" evidence="7">
    <location>
        <begin position="160"/>
        <end position="182"/>
    </location>
</feature>
<protein>
    <submittedName>
        <fullName evidence="8 9">Uncharacterized protein</fullName>
    </submittedName>
</protein>
<comment type="pathway">
    <text evidence="2">Secondary metabolite biosynthesis.</text>
</comment>
<dbReference type="EnsemblFungi" id="MAPG_11596T0">
    <property type="protein sequence ID" value="MAPG_11596T0"/>
    <property type="gene ID" value="MAPG_11596"/>
</dbReference>
<evidence type="ECO:0000256" key="2">
    <source>
        <dbReference type="ARBA" id="ARBA00005179"/>
    </source>
</evidence>
<feature type="transmembrane region" description="Helical" evidence="7">
    <location>
        <begin position="114"/>
        <end position="134"/>
    </location>
</feature>
<reference evidence="9" key="4">
    <citation type="journal article" date="2015" name="G3 (Bethesda)">
        <title>Genome sequences of three phytopathogenic species of the Magnaporthaceae family of fungi.</title>
        <authorList>
            <person name="Okagaki L.H."/>
            <person name="Nunes C.C."/>
            <person name="Sailsbery J."/>
            <person name="Clay B."/>
            <person name="Brown D."/>
            <person name="John T."/>
            <person name="Oh Y."/>
            <person name="Young N."/>
            <person name="Fitzgerald M."/>
            <person name="Haas B.J."/>
            <person name="Zeng Q."/>
            <person name="Young S."/>
            <person name="Adiconis X."/>
            <person name="Fan L."/>
            <person name="Levin J.Z."/>
            <person name="Mitchell T.K."/>
            <person name="Okubara P.A."/>
            <person name="Farman M.L."/>
            <person name="Kohn L.M."/>
            <person name="Birren B."/>
            <person name="Ma L.-J."/>
            <person name="Dean R.A."/>
        </authorList>
    </citation>
    <scope>NUCLEOTIDE SEQUENCE</scope>
    <source>
        <strain evidence="9">ATCC 64411 / 73-15</strain>
    </source>
</reference>
<organism evidence="9 10">
    <name type="scientific">Magnaporthiopsis poae (strain ATCC 64411 / 73-15)</name>
    <name type="common">Kentucky bluegrass fungus</name>
    <name type="synonym">Magnaporthe poae</name>
    <dbReference type="NCBI Taxonomy" id="644358"/>
    <lineage>
        <taxon>Eukaryota</taxon>
        <taxon>Fungi</taxon>
        <taxon>Dikarya</taxon>
        <taxon>Ascomycota</taxon>
        <taxon>Pezizomycotina</taxon>
        <taxon>Sordariomycetes</taxon>
        <taxon>Sordariomycetidae</taxon>
        <taxon>Magnaporthales</taxon>
        <taxon>Magnaporthaceae</taxon>
        <taxon>Magnaporthiopsis</taxon>
    </lineage>
</organism>
<dbReference type="InterPro" id="IPR039020">
    <property type="entry name" value="PaxB-like"/>
</dbReference>
<dbReference type="VEuPathDB" id="FungiDB:MAPG_11596"/>
<evidence type="ECO:0000313" key="8">
    <source>
        <dbReference type="EMBL" id="KLU92652.1"/>
    </source>
</evidence>
<reference evidence="9" key="5">
    <citation type="submission" date="2015-06" db="UniProtKB">
        <authorList>
            <consortium name="EnsemblFungi"/>
        </authorList>
    </citation>
    <scope>IDENTIFICATION</scope>
    <source>
        <strain evidence="9">ATCC 64411</strain>
    </source>
</reference>
<reference evidence="8" key="1">
    <citation type="submission" date="2010-05" db="EMBL/GenBank/DDBJ databases">
        <title>The Genome Sequence of Magnaporthe poae strain ATCC 64411.</title>
        <authorList>
            <consortium name="The Broad Institute Genome Sequencing Platform"/>
            <consortium name="Broad Institute Genome Sequencing Center for Infectious Disease"/>
            <person name="Ma L.-J."/>
            <person name="Dead R."/>
            <person name="Young S."/>
            <person name="Zeng Q."/>
            <person name="Koehrsen M."/>
            <person name="Alvarado L."/>
            <person name="Berlin A."/>
            <person name="Chapman S.B."/>
            <person name="Chen Z."/>
            <person name="Freedman E."/>
            <person name="Gellesch M."/>
            <person name="Goldberg J."/>
            <person name="Griggs A."/>
            <person name="Gujja S."/>
            <person name="Heilman E.R."/>
            <person name="Heiman D."/>
            <person name="Hepburn T."/>
            <person name="Howarth C."/>
            <person name="Jen D."/>
            <person name="Larson L."/>
            <person name="Mehta T."/>
            <person name="Neiman D."/>
            <person name="Pearson M."/>
            <person name="Roberts A."/>
            <person name="Saif S."/>
            <person name="Shea T."/>
            <person name="Shenoy N."/>
            <person name="Sisk P."/>
            <person name="Stolte C."/>
            <person name="Sykes S."/>
            <person name="Walk T."/>
            <person name="White J."/>
            <person name="Yandava C."/>
            <person name="Haas B."/>
            <person name="Nusbaum C."/>
            <person name="Birren B."/>
        </authorList>
    </citation>
    <scope>NUCLEOTIDE SEQUENCE</scope>
    <source>
        <strain evidence="8">ATCC 64411</strain>
    </source>
</reference>
<sequence length="295" mass="33339">MGLYDTPPPHVPQWLPLASTGVLVIGMVCWYTAYAMITLKAIKDKSYGMPMMATIGNWSWELLYSFCVAEHPFEMVGLGLWFFLDVGMVWTTVMYAHNDWKLSSPWVGRNMGKIFLVLMPFALWGNYTFSSWWLSEPGAGFGDKTGKWFRGREGYDTLELGIWSALVPQCWISAGSLAMLLSRQHSGGTSFTIWFLRALGSAAGMFGFEALLWWYWPEQHGFFTNHFHLFLSSIYLGSDLIYPFVLYRVMQTEVILPDGRHISAEHHRIEQALAMAATAGAGQVKGGFVVDRKGQ</sequence>
<dbReference type="EMBL" id="ADBL01002856">
    <property type="status" value="NOT_ANNOTATED_CDS"/>
    <property type="molecule type" value="Genomic_DNA"/>
</dbReference>
<accession>A0A0C4EFP1</accession>
<dbReference type="STRING" id="644358.A0A0C4EFP1"/>
<evidence type="ECO:0000256" key="4">
    <source>
        <dbReference type="ARBA" id="ARBA00022692"/>
    </source>
</evidence>
<evidence type="ECO:0000256" key="6">
    <source>
        <dbReference type="ARBA" id="ARBA00023136"/>
    </source>
</evidence>
<comment type="subcellular location">
    <subcellularLocation>
        <location evidence="1">Membrane</location>
        <topology evidence="1">Multi-pass membrane protein</topology>
    </subcellularLocation>
</comment>
<dbReference type="OrthoDB" id="5294024at2759"/>
<keyword evidence="4 7" id="KW-0812">Transmembrane</keyword>
<keyword evidence="10" id="KW-1185">Reference proteome</keyword>
<feature type="transmembrane region" description="Helical" evidence="7">
    <location>
        <begin position="14"/>
        <end position="34"/>
    </location>
</feature>